<evidence type="ECO:0000313" key="8">
    <source>
        <dbReference type="Proteomes" id="UP000094527"/>
    </source>
</evidence>
<dbReference type="InterPro" id="IPR036259">
    <property type="entry name" value="MFS_trans_sf"/>
</dbReference>
<feature type="region of interest" description="Disordered" evidence="5">
    <location>
        <begin position="1"/>
        <end position="49"/>
    </location>
</feature>
<evidence type="ECO:0000256" key="1">
    <source>
        <dbReference type="ARBA" id="ARBA00004141"/>
    </source>
</evidence>
<dbReference type="Proteomes" id="UP000094527">
    <property type="component" value="Unassembled WGS sequence"/>
</dbReference>
<keyword evidence="8" id="KW-1185">Reference proteome</keyword>
<feature type="transmembrane region" description="Helical" evidence="6">
    <location>
        <begin position="604"/>
        <end position="623"/>
    </location>
</feature>
<feature type="transmembrane region" description="Helical" evidence="6">
    <location>
        <begin position="298"/>
        <end position="320"/>
    </location>
</feature>
<comment type="caution">
    <text evidence="7">The sequence shown here is derived from an EMBL/GenBank/DDBJ whole genome shotgun (WGS) entry which is preliminary data.</text>
</comment>
<feature type="transmembrane region" description="Helical" evidence="6">
    <location>
        <begin position="452"/>
        <end position="469"/>
    </location>
</feature>
<dbReference type="Pfam" id="PF00083">
    <property type="entry name" value="Sugar_tr"/>
    <property type="match status" value="1"/>
</dbReference>
<keyword evidence="3 6" id="KW-1133">Transmembrane helix</keyword>
<proteinExistence type="predicted"/>
<keyword evidence="2 6" id="KW-0812">Transmembrane</keyword>
<feature type="transmembrane region" description="Helical" evidence="6">
    <location>
        <begin position="542"/>
        <end position="564"/>
    </location>
</feature>
<organism evidence="7 8">
    <name type="scientific">Orchesella cincta</name>
    <name type="common">Springtail</name>
    <name type="synonym">Podura cincta</name>
    <dbReference type="NCBI Taxonomy" id="48709"/>
    <lineage>
        <taxon>Eukaryota</taxon>
        <taxon>Metazoa</taxon>
        <taxon>Ecdysozoa</taxon>
        <taxon>Arthropoda</taxon>
        <taxon>Hexapoda</taxon>
        <taxon>Collembola</taxon>
        <taxon>Entomobryomorpha</taxon>
        <taxon>Entomobryoidea</taxon>
        <taxon>Orchesellidae</taxon>
        <taxon>Orchesellinae</taxon>
        <taxon>Orchesella</taxon>
    </lineage>
</organism>
<dbReference type="Gene3D" id="1.20.1250.20">
    <property type="entry name" value="MFS general substrate transporter like domains"/>
    <property type="match status" value="1"/>
</dbReference>
<dbReference type="AlphaFoldDB" id="A0A1D2N482"/>
<feature type="non-terminal residue" evidence="7">
    <location>
        <position position="686"/>
    </location>
</feature>
<evidence type="ECO:0000256" key="2">
    <source>
        <dbReference type="ARBA" id="ARBA00022692"/>
    </source>
</evidence>
<feature type="transmembrane region" description="Helical" evidence="6">
    <location>
        <begin position="332"/>
        <end position="352"/>
    </location>
</feature>
<dbReference type="GO" id="GO:0022857">
    <property type="term" value="F:transmembrane transporter activity"/>
    <property type="evidence" value="ECO:0007669"/>
    <property type="project" value="InterPro"/>
</dbReference>
<evidence type="ECO:0000256" key="6">
    <source>
        <dbReference type="SAM" id="Phobius"/>
    </source>
</evidence>
<dbReference type="SUPFAM" id="SSF103473">
    <property type="entry name" value="MFS general substrate transporter"/>
    <property type="match status" value="1"/>
</dbReference>
<accession>A0A1D2N482</accession>
<dbReference type="GO" id="GO:0016020">
    <property type="term" value="C:membrane"/>
    <property type="evidence" value="ECO:0007669"/>
    <property type="project" value="UniProtKB-SubCell"/>
</dbReference>
<dbReference type="InterPro" id="IPR005828">
    <property type="entry name" value="MFS_sugar_transport-like"/>
</dbReference>
<evidence type="ECO:0000256" key="3">
    <source>
        <dbReference type="ARBA" id="ARBA00022989"/>
    </source>
</evidence>
<gene>
    <name evidence="7" type="ORF">Ocin01_06640</name>
</gene>
<dbReference type="STRING" id="48709.A0A1D2N482"/>
<feature type="transmembrane region" description="Helical" evidence="6">
    <location>
        <begin position="358"/>
        <end position="379"/>
    </location>
</feature>
<keyword evidence="4 6" id="KW-0472">Membrane</keyword>
<dbReference type="OrthoDB" id="3936150at2759"/>
<evidence type="ECO:0000313" key="7">
    <source>
        <dbReference type="EMBL" id="ODN00042.1"/>
    </source>
</evidence>
<feature type="transmembrane region" description="Helical" evidence="6">
    <location>
        <begin position="489"/>
        <end position="509"/>
    </location>
</feature>
<reference evidence="7 8" key="1">
    <citation type="journal article" date="2016" name="Genome Biol. Evol.">
        <title>Gene Family Evolution Reflects Adaptation to Soil Environmental Stressors in the Genome of the Collembolan Orchesella cincta.</title>
        <authorList>
            <person name="Faddeeva-Vakhrusheva A."/>
            <person name="Derks M.F."/>
            <person name="Anvar S.Y."/>
            <person name="Agamennone V."/>
            <person name="Suring W."/>
            <person name="Smit S."/>
            <person name="van Straalen N.M."/>
            <person name="Roelofs D."/>
        </authorList>
    </citation>
    <scope>NUCLEOTIDE SEQUENCE [LARGE SCALE GENOMIC DNA]</scope>
    <source>
        <tissue evidence="7">Mixed pool</tissue>
    </source>
</reference>
<dbReference type="EMBL" id="LJIJ01000237">
    <property type="protein sequence ID" value="ODN00042.1"/>
    <property type="molecule type" value="Genomic_DNA"/>
</dbReference>
<sequence>MAHHDIFSDELLSTDAAEIESPKPGPSKPSCLVAAAAGNESDEKEEESRWPYKIKNVKVTFDPNPEIIQYKECRERRLHAIAEREREDHFVRPHRSRSAYSAFLRGNAPSLSTFDDFLSIVGSMGRYQHRAIFKITCPVTVFQALLTMQLMFLYATPDHWCAPLEGRPFRVQVNNITAWKLDHLPYTIDDNGDFNFSKCSIYTNATIHDEVNTCVNGWEYDQSTYIRSLVTENNLVCGKELVIEHASVVLAVGSFSGPFFYGGVADKYGRKMTYILIALMNFIAHIILSVFYKEVGFYFVALFMKASTYYSLVILPVLWAMEVTKEEVRTHICALTGVANFIGTATVTIFTYQFSDSLVITAMGIGFSAAVFALCLCMWESPRWLFVMNELDEAAEGLREMAVQNKLTNKNSILTKSYMFDTVRLLSTAKAQQVTPTYSDFHFLEMFCKRNTLLIVLRLLFLWFAIGVIDKTLELNLPPVVSNIYLNFLFMRMSQLPGFIAAVLLSHLMGHRDTQVILHAILAFVLLATGLVHVYIPMAHTHMALGVVLRLVFSAIVLNCFIHTLELTSTNVRSSFLGLCVSVSFFFETPIPFIYFMVRHSYGIPYYVCAVLSLISAVLTVFLPETMGHPLPDFLDDVEEKWCEKFGTYYRNLWVIPLVATEDGNDNQAFEMEETITYENINNSLT</sequence>
<evidence type="ECO:0000256" key="4">
    <source>
        <dbReference type="ARBA" id="ARBA00023136"/>
    </source>
</evidence>
<protein>
    <submittedName>
        <fullName evidence="7">Solute carrier family 22 member 4</fullName>
    </submittedName>
</protein>
<name>A0A1D2N482_ORCCI</name>
<evidence type="ECO:0000256" key="5">
    <source>
        <dbReference type="SAM" id="MobiDB-lite"/>
    </source>
</evidence>
<dbReference type="PANTHER" id="PTHR24064">
    <property type="entry name" value="SOLUTE CARRIER FAMILY 22 MEMBER"/>
    <property type="match status" value="1"/>
</dbReference>
<feature type="transmembrane region" description="Helical" evidence="6">
    <location>
        <begin position="516"/>
        <end position="536"/>
    </location>
</feature>
<comment type="subcellular location">
    <subcellularLocation>
        <location evidence="1">Membrane</location>
        <topology evidence="1">Multi-pass membrane protein</topology>
    </subcellularLocation>
</comment>
<feature type="transmembrane region" description="Helical" evidence="6">
    <location>
        <begin position="273"/>
        <end position="292"/>
    </location>
</feature>
<feature type="transmembrane region" description="Helical" evidence="6">
    <location>
        <begin position="241"/>
        <end position="261"/>
    </location>
</feature>
<feature type="transmembrane region" description="Helical" evidence="6">
    <location>
        <begin position="576"/>
        <end position="598"/>
    </location>
</feature>